<protein>
    <submittedName>
        <fullName evidence="3">Uncharacterized protein</fullName>
    </submittedName>
</protein>
<organism evidence="3 4">
    <name type="scientific">Morella rubra</name>
    <name type="common">Chinese bayberry</name>
    <dbReference type="NCBI Taxonomy" id="262757"/>
    <lineage>
        <taxon>Eukaryota</taxon>
        <taxon>Viridiplantae</taxon>
        <taxon>Streptophyta</taxon>
        <taxon>Embryophyta</taxon>
        <taxon>Tracheophyta</taxon>
        <taxon>Spermatophyta</taxon>
        <taxon>Magnoliopsida</taxon>
        <taxon>eudicotyledons</taxon>
        <taxon>Gunneridae</taxon>
        <taxon>Pentapetalae</taxon>
        <taxon>rosids</taxon>
        <taxon>fabids</taxon>
        <taxon>Fagales</taxon>
        <taxon>Myricaceae</taxon>
        <taxon>Morella</taxon>
    </lineage>
</organism>
<feature type="compositionally biased region" description="Pro residues" evidence="1">
    <location>
        <begin position="58"/>
        <end position="71"/>
    </location>
</feature>
<dbReference type="Proteomes" id="UP000516437">
    <property type="component" value="Chromosome 2"/>
</dbReference>
<feature type="chain" id="PRO_5025636920" evidence="2">
    <location>
        <begin position="23"/>
        <end position="85"/>
    </location>
</feature>
<dbReference type="OrthoDB" id="1578197at2759"/>
<evidence type="ECO:0000256" key="2">
    <source>
        <dbReference type="SAM" id="SignalP"/>
    </source>
</evidence>
<evidence type="ECO:0000256" key="1">
    <source>
        <dbReference type="SAM" id="MobiDB-lite"/>
    </source>
</evidence>
<gene>
    <name evidence="3" type="ORF">CJ030_MR2G011232</name>
</gene>
<keyword evidence="2" id="KW-0732">Signal</keyword>
<feature type="compositionally biased region" description="Basic and acidic residues" evidence="1">
    <location>
        <begin position="73"/>
        <end position="85"/>
    </location>
</feature>
<dbReference type="AlphaFoldDB" id="A0A6A1WFA9"/>
<keyword evidence="4" id="KW-1185">Reference proteome</keyword>
<evidence type="ECO:0000313" key="3">
    <source>
        <dbReference type="EMBL" id="KAB1223543.1"/>
    </source>
</evidence>
<sequence>MRSLRCFACIVMVLLICARTETRPLRPTIERRNPSLLLKASSQVAKEALARKLAVDPNEPPKQPERIPPGGPDSHHHDFINKALP</sequence>
<dbReference type="EMBL" id="RXIC02000020">
    <property type="protein sequence ID" value="KAB1223543.1"/>
    <property type="molecule type" value="Genomic_DNA"/>
</dbReference>
<evidence type="ECO:0000313" key="4">
    <source>
        <dbReference type="Proteomes" id="UP000516437"/>
    </source>
</evidence>
<proteinExistence type="predicted"/>
<feature type="signal peptide" evidence="2">
    <location>
        <begin position="1"/>
        <end position="22"/>
    </location>
</feature>
<accession>A0A6A1WFA9</accession>
<feature type="region of interest" description="Disordered" evidence="1">
    <location>
        <begin position="52"/>
        <end position="85"/>
    </location>
</feature>
<comment type="caution">
    <text evidence="3">The sequence shown here is derived from an EMBL/GenBank/DDBJ whole genome shotgun (WGS) entry which is preliminary data.</text>
</comment>
<name>A0A6A1WFA9_9ROSI</name>
<reference evidence="3 4" key="1">
    <citation type="journal article" date="2019" name="Plant Biotechnol. J.">
        <title>The red bayberry genome and genetic basis of sex determination.</title>
        <authorList>
            <person name="Jia H.M."/>
            <person name="Jia H.J."/>
            <person name="Cai Q.L."/>
            <person name="Wang Y."/>
            <person name="Zhao H.B."/>
            <person name="Yang W.F."/>
            <person name="Wang G.Y."/>
            <person name="Li Y.H."/>
            <person name="Zhan D.L."/>
            <person name="Shen Y.T."/>
            <person name="Niu Q.F."/>
            <person name="Chang L."/>
            <person name="Qiu J."/>
            <person name="Zhao L."/>
            <person name="Xie H.B."/>
            <person name="Fu W.Y."/>
            <person name="Jin J."/>
            <person name="Li X.W."/>
            <person name="Jiao Y."/>
            <person name="Zhou C.C."/>
            <person name="Tu T."/>
            <person name="Chai C.Y."/>
            <person name="Gao J.L."/>
            <person name="Fan L.J."/>
            <person name="van de Weg E."/>
            <person name="Wang J.Y."/>
            <person name="Gao Z.S."/>
        </authorList>
    </citation>
    <scope>NUCLEOTIDE SEQUENCE [LARGE SCALE GENOMIC DNA]</scope>
    <source>
        <tissue evidence="3">Leaves</tissue>
    </source>
</reference>